<sequence>MNTIPSESDSNAILDRLLSGAGLHRDAQLAALLGVSPQAVSQARRKRKIPEGWVVKVSQQCGLSMDWLMFGKGDESTPVASHAPVASSTSQASTPAGAAVPDLDLLCIPLVAASLSAGVGSLQTEADVLDYFAFRSDWLCRKGNPDKMVLMKVYGDSMEPEICHGDMALIDQSKQQIYPHTIYAVGVNEEIYIKQIETLPGHRMLLRSLNERYEPIEVDLRGDMAESVRIIGKVIWWCREA</sequence>
<dbReference type="SUPFAM" id="SSF51306">
    <property type="entry name" value="LexA/Signal peptidase"/>
    <property type="match status" value="1"/>
</dbReference>
<dbReference type="OrthoDB" id="5363392at2"/>
<proteinExistence type="predicted"/>
<dbReference type="CDD" id="cd00093">
    <property type="entry name" value="HTH_XRE"/>
    <property type="match status" value="1"/>
</dbReference>
<dbReference type="PROSITE" id="PS50943">
    <property type="entry name" value="HTH_CROC1"/>
    <property type="match status" value="1"/>
</dbReference>
<name>E5Y2Y1_BILW3</name>
<dbReference type="InterPro" id="IPR036286">
    <property type="entry name" value="LexA/Signal_pep-like_sf"/>
</dbReference>
<dbReference type="PANTHER" id="PTHR40661">
    <property type="match status" value="1"/>
</dbReference>
<dbReference type="AlphaFoldDB" id="E5Y2Y1"/>
<dbReference type="Proteomes" id="UP000006034">
    <property type="component" value="Unassembled WGS sequence"/>
</dbReference>
<feature type="domain" description="HTH cro/C1-type" evidence="4">
    <location>
        <begin position="27"/>
        <end position="68"/>
    </location>
</feature>
<keyword evidence="2" id="KW-0238">DNA-binding</keyword>
<dbReference type="EMBL" id="ADCP02000002">
    <property type="protein sequence ID" value="EFV45635.1"/>
    <property type="molecule type" value="Genomic_DNA"/>
</dbReference>
<evidence type="ECO:0000256" key="1">
    <source>
        <dbReference type="ARBA" id="ARBA00023015"/>
    </source>
</evidence>
<keyword evidence="1" id="KW-0805">Transcription regulation</keyword>
<accession>E5Y2Y1</accession>
<evidence type="ECO:0000313" key="6">
    <source>
        <dbReference type="Proteomes" id="UP000006034"/>
    </source>
</evidence>
<reference evidence="5 6" key="1">
    <citation type="submission" date="2010-10" db="EMBL/GenBank/DDBJ databases">
        <authorList>
            <consortium name="The Broad Institute Genome Sequencing Platform"/>
            <person name="Ward D."/>
            <person name="Earl A."/>
            <person name="Feldgarden M."/>
            <person name="Young S.K."/>
            <person name="Gargeya S."/>
            <person name="Zeng Q."/>
            <person name="Alvarado L."/>
            <person name="Berlin A."/>
            <person name="Bochicchio J."/>
            <person name="Chapman S.B."/>
            <person name="Chen Z."/>
            <person name="Freedman E."/>
            <person name="Gellesch M."/>
            <person name="Goldberg J."/>
            <person name="Griggs A."/>
            <person name="Gujja S."/>
            <person name="Heilman E."/>
            <person name="Heiman D."/>
            <person name="Howarth C."/>
            <person name="Mehta T."/>
            <person name="Neiman D."/>
            <person name="Pearson M."/>
            <person name="Roberts A."/>
            <person name="Saif S."/>
            <person name="Shea T."/>
            <person name="Shenoy N."/>
            <person name="Sisk P."/>
            <person name="Stolte C."/>
            <person name="Sykes S."/>
            <person name="White J."/>
            <person name="Yandava C."/>
            <person name="Allen-Vercoe E."/>
            <person name="Sibley C."/>
            <person name="Ambrose C.E."/>
            <person name="Strauss J."/>
            <person name="Daigneault M."/>
            <person name="Haas B."/>
            <person name="Nusbaum C."/>
            <person name="Birren B."/>
        </authorList>
    </citation>
    <scope>NUCLEOTIDE SEQUENCE [LARGE SCALE GENOMIC DNA]</scope>
    <source>
        <strain evidence="5 6">3_1_6</strain>
    </source>
</reference>
<keyword evidence="6" id="KW-1185">Reference proteome</keyword>
<gene>
    <name evidence="5" type="ORF">HMPREF0179_00542</name>
</gene>
<evidence type="ECO:0000256" key="2">
    <source>
        <dbReference type="ARBA" id="ARBA00023125"/>
    </source>
</evidence>
<dbReference type="InterPro" id="IPR010982">
    <property type="entry name" value="Lambda_DNA-bd_dom_sf"/>
</dbReference>
<dbReference type="InterPro" id="IPR039418">
    <property type="entry name" value="LexA-like"/>
</dbReference>
<dbReference type="STRING" id="563192.HMPREF0179_00542"/>
<dbReference type="GO" id="GO:0003677">
    <property type="term" value="F:DNA binding"/>
    <property type="evidence" value="ECO:0007669"/>
    <property type="project" value="UniProtKB-KW"/>
</dbReference>
<dbReference type="Pfam" id="PF07022">
    <property type="entry name" value="Phage_CI_repr"/>
    <property type="match status" value="1"/>
</dbReference>
<dbReference type="InterPro" id="IPR001387">
    <property type="entry name" value="Cro/C1-type_HTH"/>
</dbReference>
<dbReference type="PANTHER" id="PTHR40661:SF3">
    <property type="entry name" value="FELS-1 PROPHAGE TRANSCRIPTIONAL REGULATOR"/>
    <property type="match status" value="1"/>
</dbReference>
<reference evidence="5 6" key="2">
    <citation type="submission" date="2013-04" db="EMBL/GenBank/DDBJ databases">
        <title>The Genome Sequence of Bilophila wadsworthia 3_1_6.</title>
        <authorList>
            <consortium name="The Broad Institute Genomics Platform"/>
            <person name="Earl A."/>
            <person name="Ward D."/>
            <person name="Feldgarden M."/>
            <person name="Gevers D."/>
            <person name="Sibley C."/>
            <person name="Strauss J."/>
            <person name="Allen-Vercoe E."/>
            <person name="Walker B."/>
            <person name="Young S."/>
            <person name="Zeng Q."/>
            <person name="Gargeya S."/>
            <person name="Fitzgerald M."/>
            <person name="Haas B."/>
            <person name="Abouelleil A."/>
            <person name="Allen A.W."/>
            <person name="Alvarado L."/>
            <person name="Arachchi H.M."/>
            <person name="Berlin A.M."/>
            <person name="Chapman S.B."/>
            <person name="Gainer-Dewar J."/>
            <person name="Goldberg J."/>
            <person name="Griggs A."/>
            <person name="Gujja S."/>
            <person name="Hansen M."/>
            <person name="Howarth C."/>
            <person name="Imamovic A."/>
            <person name="Ireland A."/>
            <person name="Larimer J."/>
            <person name="McCowan C."/>
            <person name="Murphy C."/>
            <person name="Pearson M."/>
            <person name="Poon T.W."/>
            <person name="Priest M."/>
            <person name="Roberts A."/>
            <person name="Saif S."/>
            <person name="Shea T."/>
            <person name="Sisk P."/>
            <person name="Sykes S."/>
            <person name="Wortman J."/>
            <person name="Nusbaum C."/>
            <person name="Birren B."/>
        </authorList>
    </citation>
    <scope>NUCLEOTIDE SEQUENCE [LARGE SCALE GENOMIC DNA]</scope>
    <source>
        <strain evidence="5 6">3_1_6</strain>
    </source>
</reference>
<dbReference type="InterPro" id="IPR015927">
    <property type="entry name" value="Peptidase_S24_S26A/B/C"/>
</dbReference>
<dbReference type="Gene3D" id="1.10.260.40">
    <property type="entry name" value="lambda repressor-like DNA-binding domains"/>
    <property type="match status" value="1"/>
</dbReference>
<dbReference type="CDD" id="cd06529">
    <property type="entry name" value="S24_LexA-like"/>
    <property type="match status" value="1"/>
</dbReference>
<dbReference type="InterPro" id="IPR010744">
    <property type="entry name" value="Phage_CI_N"/>
</dbReference>
<dbReference type="GO" id="GO:0045892">
    <property type="term" value="P:negative regulation of DNA-templated transcription"/>
    <property type="evidence" value="ECO:0007669"/>
    <property type="project" value="InterPro"/>
</dbReference>
<evidence type="ECO:0000313" key="5">
    <source>
        <dbReference type="EMBL" id="EFV45635.1"/>
    </source>
</evidence>
<dbReference type="HOGENOM" id="CLU_066192_1_2_7"/>
<evidence type="ECO:0000256" key="3">
    <source>
        <dbReference type="ARBA" id="ARBA00023163"/>
    </source>
</evidence>
<protein>
    <recommendedName>
        <fullName evidence="4">HTH cro/C1-type domain-containing protein</fullName>
    </recommendedName>
</protein>
<organism evidence="5 6">
    <name type="scientific">Bilophila wadsworthia (strain 3_1_6)</name>
    <dbReference type="NCBI Taxonomy" id="563192"/>
    <lineage>
        <taxon>Bacteria</taxon>
        <taxon>Pseudomonadati</taxon>
        <taxon>Thermodesulfobacteriota</taxon>
        <taxon>Desulfovibrionia</taxon>
        <taxon>Desulfovibrionales</taxon>
        <taxon>Desulfovibrionaceae</taxon>
        <taxon>Bilophila</taxon>
    </lineage>
</organism>
<dbReference type="RefSeq" id="WP_005024745.1">
    <property type="nucleotide sequence ID" value="NZ_KE150239.1"/>
</dbReference>
<comment type="caution">
    <text evidence="5">The sequence shown here is derived from an EMBL/GenBank/DDBJ whole genome shotgun (WGS) entry which is preliminary data.</text>
</comment>
<keyword evidence="3" id="KW-0804">Transcription</keyword>
<evidence type="ECO:0000259" key="4">
    <source>
        <dbReference type="PROSITE" id="PS50943"/>
    </source>
</evidence>
<dbReference type="eggNOG" id="COG2932">
    <property type="taxonomic scope" value="Bacteria"/>
</dbReference>
<dbReference type="Pfam" id="PF00717">
    <property type="entry name" value="Peptidase_S24"/>
    <property type="match status" value="1"/>
</dbReference>
<dbReference type="GeneID" id="78087271"/>
<dbReference type="Gene3D" id="2.10.109.10">
    <property type="entry name" value="Umud Fragment, subunit A"/>
    <property type="match status" value="1"/>
</dbReference>